<name>A0A2H0W1T0_9BACT</name>
<organism evidence="2 3">
    <name type="scientific">Candidatus Buchananbacteria bacterium CG10_big_fil_rev_8_21_14_0_10_42_9</name>
    <dbReference type="NCBI Taxonomy" id="1974526"/>
    <lineage>
        <taxon>Bacteria</taxon>
        <taxon>Candidatus Buchananiibacteriota</taxon>
    </lineage>
</organism>
<evidence type="ECO:0000313" key="2">
    <source>
        <dbReference type="EMBL" id="PIS05296.1"/>
    </source>
</evidence>
<evidence type="ECO:0000259" key="1">
    <source>
        <dbReference type="Pfam" id="PF02698"/>
    </source>
</evidence>
<dbReference type="GO" id="GO:0043164">
    <property type="term" value="P:Gram-negative-bacterium-type cell wall biogenesis"/>
    <property type="evidence" value="ECO:0007669"/>
    <property type="project" value="TreeGrafter"/>
</dbReference>
<feature type="domain" description="DUF218" evidence="1">
    <location>
        <begin position="4"/>
        <end position="150"/>
    </location>
</feature>
<dbReference type="InterPro" id="IPR051599">
    <property type="entry name" value="Cell_Envelope_Assoc"/>
</dbReference>
<dbReference type="Proteomes" id="UP000230935">
    <property type="component" value="Unassembled WGS sequence"/>
</dbReference>
<reference evidence="3" key="1">
    <citation type="submission" date="2017-09" db="EMBL/GenBank/DDBJ databases">
        <title>Depth-based differentiation of microbial function through sediment-hosted aquifers and enrichment of novel symbionts in the deep terrestrial subsurface.</title>
        <authorList>
            <person name="Probst A.J."/>
            <person name="Ladd B."/>
            <person name="Jarett J.K."/>
            <person name="Geller-Mcgrath D.E."/>
            <person name="Sieber C.M.K."/>
            <person name="Emerson J.B."/>
            <person name="Anantharaman K."/>
            <person name="Thomas B.C."/>
            <person name="Malmstrom R."/>
            <person name="Stieglmeier M."/>
            <person name="Klingl A."/>
            <person name="Woyke T."/>
            <person name="Ryan C.M."/>
            <person name="Banfield J.F."/>
        </authorList>
    </citation>
    <scope>NUCLEOTIDE SEQUENCE [LARGE SCALE GENOMIC DNA]</scope>
</reference>
<dbReference type="GO" id="GO:0005886">
    <property type="term" value="C:plasma membrane"/>
    <property type="evidence" value="ECO:0007669"/>
    <property type="project" value="TreeGrafter"/>
</dbReference>
<dbReference type="EMBL" id="PEZZ01000012">
    <property type="protein sequence ID" value="PIS05296.1"/>
    <property type="molecule type" value="Genomic_DNA"/>
</dbReference>
<accession>A0A2H0W1T0</accession>
<dbReference type="PANTHER" id="PTHR30336:SF4">
    <property type="entry name" value="ENVELOPE BIOGENESIS FACTOR ELYC"/>
    <property type="match status" value="1"/>
</dbReference>
<dbReference type="Gene3D" id="3.40.50.620">
    <property type="entry name" value="HUPs"/>
    <property type="match status" value="1"/>
</dbReference>
<dbReference type="Pfam" id="PF02698">
    <property type="entry name" value="DUF218"/>
    <property type="match status" value="1"/>
</dbReference>
<evidence type="ECO:0000313" key="3">
    <source>
        <dbReference type="Proteomes" id="UP000230935"/>
    </source>
</evidence>
<dbReference type="CDD" id="cd06259">
    <property type="entry name" value="YdcF-like"/>
    <property type="match status" value="1"/>
</dbReference>
<dbReference type="InterPro" id="IPR003848">
    <property type="entry name" value="DUF218"/>
</dbReference>
<dbReference type="AlphaFoldDB" id="A0A2H0W1T0"/>
<comment type="caution">
    <text evidence="2">The sequence shown here is derived from an EMBL/GenBank/DDBJ whole genome shotgun (WGS) entry which is preliminary data.</text>
</comment>
<proteinExistence type="predicted"/>
<dbReference type="GO" id="GO:0000270">
    <property type="term" value="P:peptidoglycan metabolic process"/>
    <property type="evidence" value="ECO:0007669"/>
    <property type="project" value="TreeGrafter"/>
</dbReference>
<gene>
    <name evidence="2" type="ORF">COT81_01920</name>
</gene>
<dbReference type="PANTHER" id="PTHR30336">
    <property type="entry name" value="INNER MEMBRANE PROTEIN, PROBABLE PERMEASE"/>
    <property type="match status" value="1"/>
</dbReference>
<protein>
    <recommendedName>
        <fullName evidence="1">DUF218 domain-containing protein</fullName>
    </recommendedName>
</protein>
<dbReference type="InterPro" id="IPR014729">
    <property type="entry name" value="Rossmann-like_a/b/a_fold"/>
</dbReference>
<sequence>MLGIIILGGGLIEEKDGTWRTTNFDEGDNFGVNGDRVRVVAAAYLANEYPDALLIPASGKGQYASISGAPTIASVIKQELIELGVPKDRIILEEDSKNTYQNLAGVIDIIKAKDISEIKIVSNLWHIPRVKAMIETHPKLKEFYSAIPYELVFAEDIAIENEPGSWQADIEQAYGSKAMEKRLELEDKGIEQIKNGTYQYE</sequence>